<evidence type="ECO:0000259" key="5">
    <source>
        <dbReference type="PROSITE" id="PS50931"/>
    </source>
</evidence>
<dbReference type="Pfam" id="PF00126">
    <property type="entry name" value="HTH_1"/>
    <property type="match status" value="1"/>
</dbReference>
<dbReference type="Proteomes" id="UP000190667">
    <property type="component" value="Unassembled WGS sequence"/>
</dbReference>
<dbReference type="NCBIfam" id="NF008416">
    <property type="entry name" value="PRK11242.1"/>
    <property type="match status" value="1"/>
</dbReference>
<dbReference type="PROSITE" id="PS50931">
    <property type="entry name" value="HTH_LYSR"/>
    <property type="match status" value="1"/>
</dbReference>
<dbReference type="FunFam" id="1.10.10.10:FF:000001">
    <property type="entry name" value="LysR family transcriptional regulator"/>
    <property type="match status" value="1"/>
</dbReference>
<dbReference type="Pfam" id="PF03466">
    <property type="entry name" value="LysR_substrate"/>
    <property type="match status" value="1"/>
</dbReference>
<proteinExistence type="inferred from homology"/>
<dbReference type="GO" id="GO:0005829">
    <property type="term" value="C:cytosol"/>
    <property type="evidence" value="ECO:0007669"/>
    <property type="project" value="TreeGrafter"/>
</dbReference>
<reference evidence="6 7" key="1">
    <citation type="submission" date="2016-12" db="EMBL/GenBank/DDBJ databases">
        <title>Izhakiella australiana sp. nov. of genus Izhakiella isolated from Australian desert.</title>
        <authorList>
            <person name="Ji M."/>
        </authorList>
    </citation>
    <scope>NUCLEOTIDE SEQUENCE [LARGE SCALE GENOMIC DNA]</scope>
    <source>
        <strain evidence="6 7">D4N98</strain>
    </source>
</reference>
<dbReference type="SUPFAM" id="SSF46785">
    <property type="entry name" value="Winged helix' DNA-binding domain"/>
    <property type="match status" value="1"/>
</dbReference>
<evidence type="ECO:0000256" key="3">
    <source>
        <dbReference type="ARBA" id="ARBA00023125"/>
    </source>
</evidence>
<keyword evidence="4" id="KW-0804">Transcription</keyword>
<dbReference type="AlphaFoldDB" id="A0A1S8YRF2"/>
<dbReference type="Gene3D" id="1.10.10.10">
    <property type="entry name" value="Winged helix-like DNA-binding domain superfamily/Winged helix DNA-binding domain"/>
    <property type="match status" value="1"/>
</dbReference>
<evidence type="ECO:0000256" key="4">
    <source>
        <dbReference type="ARBA" id="ARBA00023163"/>
    </source>
</evidence>
<gene>
    <name evidence="6" type="ORF">BTJ39_05390</name>
</gene>
<dbReference type="GO" id="GO:0003700">
    <property type="term" value="F:DNA-binding transcription factor activity"/>
    <property type="evidence" value="ECO:0007669"/>
    <property type="project" value="InterPro"/>
</dbReference>
<accession>A0A1S8YRF2</accession>
<dbReference type="PRINTS" id="PR00039">
    <property type="entry name" value="HTHLYSR"/>
</dbReference>
<keyword evidence="3" id="KW-0238">DNA-binding</keyword>
<dbReference type="OrthoDB" id="646694at2"/>
<protein>
    <submittedName>
        <fullName evidence="6">Transcriptional regulator CynR</fullName>
    </submittedName>
</protein>
<sequence>MSLRHLHYFIAVADHGNFTRAAEALYVSQPALSQQIKQLEENLGSPLFDRSGRTTRLTDAGAVYLQYARQALQQLESGRRAIHDVQDLSRGQLRLAVTPTFSAWLMGPLLAEFSCRYPGIHVRLNELSQERIEPALLSDDADCGLAYDAPRSAGLNCTALFDETLAVVVSRQHPLAAVPDLSLTQLGDQRLILLTRDFATRGQIDDFFLHHNIAPTVMMEASSPGAVCEIVRHSQLATLLPAAIAHPASGLTALALRNAVLRRTAILLQRAQGWQTSAAQAFCQLCAERAAAIAGVAKIL</sequence>
<dbReference type="InterPro" id="IPR036388">
    <property type="entry name" value="WH-like_DNA-bd_sf"/>
</dbReference>
<keyword evidence="7" id="KW-1185">Reference proteome</keyword>
<dbReference type="Gene3D" id="3.40.190.290">
    <property type="match status" value="1"/>
</dbReference>
<dbReference type="EMBL" id="MRUL01000002">
    <property type="protein sequence ID" value="OON41396.1"/>
    <property type="molecule type" value="Genomic_DNA"/>
</dbReference>
<dbReference type="InterPro" id="IPR005119">
    <property type="entry name" value="LysR_subst-bd"/>
</dbReference>
<comment type="similarity">
    <text evidence="1">Belongs to the LysR transcriptional regulatory family.</text>
</comment>
<dbReference type="InterPro" id="IPR036390">
    <property type="entry name" value="WH_DNA-bd_sf"/>
</dbReference>
<dbReference type="STRING" id="1926881.BTJ39_05390"/>
<comment type="caution">
    <text evidence="6">The sequence shown here is derived from an EMBL/GenBank/DDBJ whole genome shotgun (WGS) entry which is preliminary data.</text>
</comment>
<evidence type="ECO:0000313" key="6">
    <source>
        <dbReference type="EMBL" id="OON41396.1"/>
    </source>
</evidence>
<dbReference type="GO" id="GO:0003677">
    <property type="term" value="F:DNA binding"/>
    <property type="evidence" value="ECO:0007669"/>
    <property type="project" value="UniProtKB-KW"/>
</dbReference>
<evidence type="ECO:0000256" key="2">
    <source>
        <dbReference type="ARBA" id="ARBA00023015"/>
    </source>
</evidence>
<organism evidence="6 7">
    <name type="scientific">Izhakiella australiensis</name>
    <dbReference type="NCBI Taxonomy" id="1926881"/>
    <lineage>
        <taxon>Bacteria</taxon>
        <taxon>Pseudomonadati</taxon>
        <taxon>Pseudomonadota</taxon>
        <taxon>Gammaproteobacteria</taxon>
        <taxon>Enterobacterales</taxon>
        <taxon>Erwiniaceae</taxon>
        <taxon>Izhakiella</taxon>
    </lineage>
</organism>
<evidence type="ECO:0000313" key="7">
    <source>
        <dbReference type="Proteomes" id="UP000190667"/>
    </source>
</evidence>
<keyword evidence="2" id="KW-0805">Transcription regulation</keyword>
<dbReference type="InterPro" id="IPR050950">
    <property type="entry name" value="HTH-type_LysR_regulators"/>
</dbReference>
<evidence type="ECO:0000256" key="1">
    <source>
        <dbReference type="ARBA" id="ARBA00009437"/>
    </source>
</evidence>
<dbReference type="PANTHER" id="PTHR30419">
    <property type="entry name" value="HTH-TYPE TRANSCRIPTIONAL REGULATOR YBHD"/>
    <property type="match status" value="1"/>
</dbReference>
<dbReference type="RefSeq" id="WP_078001648.1">
    <property type="nucleotide sequence ID" value="NZ_MRUL01000002.1"/>
</dbReference>
<feature type="domain" description="HTH lysR-type" evidence="5">
    <location>
        <begin position="1"/>
        <end position="58"/>
    </location>
</feature>
<dbReference type="InterPro" id="IPR000847">
    <property type="entry name" value="LysR_HTH_N"/>
</dbReference>
<dbReference type="SUPFAM" id="SSF53850">
    <property type="entry name" value="Periplasmic binding protein-like II"/>
    <property type="match status" value="1"/>
</dbReference>
<name>A0A1S8YRF2_9GAMM</name>